<dbReference type="Proteomes" id="UP000886860">
    <property type="component" value="Unassembled WGS sequence"/>
</dbReference>
<evidence type="ECO:0000256" key="5">
    <source>
        <dbReference type="ARBA" id="ARBA00022692"/>
    </source>
</evidence>
<dbReference type="PANTHER" id="PTHR21716:SF53">
    <property type="entry name" value="PERMEASE PERM-RELATED"/>
    <property type="match status" value="1"/>
</dbReference>
<dbReference type="AlphaFoldDB" id="A0A9D1GJA8"/>
<comment type="similarity">
    <text evidence="2">Belongs to the autoinducer-2 exporter (AI-2E) (TC 2.A.86) family.</text>
</comment>
<evidence type="ECO:0000256" key="1">
    <source>
        <dbReference type="ARBA" id="ARBA00004651"/>
    </source>
</evidence>
<feature type="transmembrane region" description="Helical" evidence="9">
    <location>
        <begin position="166"/>
        <end position="195"/>
    </location>
</feature>
<name>A0A9D1GJA8_9FIRM</name>
<sequence length="302" mass="32514">FFVVTPQLISTLRSLQGSVPSFFGHVQTALEQMFANEPAIADLISSIQVDWPQMLTDMVSFLKNGAGSFLSGTISAAVSIVSGVTTFIIAFIFSIYILAQKEELSRQMSKLIRAFFTEKTSSFIFKVASLTGQTFSSFLTGQCVEAVILGTMFFVVLLILRLPYGLLIGVLISFTALIPVFGAFIGWGVGAFLMLMNNPMDALIFTIAFLILQQLEGNLIYPHVVGGSVGLPSIWVLAAVTVGGSAFGIAGMLIFIPLCSVLYALLKEEVNRRLAAKQLSEMKKKSPSAAGAAAKGRKTEKK</sequence>
<feature type="region of interest" description="Disordered" evidence="8">
    <location>
        <begin position="278"/>
        <end position="302"/>
    </location>
</feature>
<accession>A0A9D1GJA8</accession>
<evidence type="ECO:0000313" key="10">
    <source>
        <dbReference type="EMBL" id="HIT41542.1"/>
    </source>
</evidence>
<reference evidence="10" key="1">
    <citation type="submission" date="2020-10" db="EMBL/GenBank/DDBJ databases">
        <authorList>
            <person name="Gilroy R."/>
        </authorList>
    </citation>
    <scope>NUCLEOTIDE SEQUENCE</scope>
    <source>
        <strain evidence="10">CHK123-3438</strain>
    </source>
</reference>
<keyword evidence="7 9" id="KW-0472">Membrane</keyword>
<keyword evidence="4" id="KW-1003">Cell membrane</keyword>
<dbReference type="EMBL" id="DVKS01000089">
    <property type="protein sequence ID" value="HIT41542.1"/>
    <property type="molecule type" value="Genomic_DNA"/>
</dbReference>
<gene>
    <name evidence="10" type="ORF">IAB60_05460</name>
</gene>
<comment type="subcellular location">
    <subcellularLocation>
        <location evidence="1">Cell membrane</location>
        <topology evidence="1">Multi-pass membrane protein</topology>
    </subcellularLocation>
</comment>
<evidence type="ECO:0000256" key="4">
    <source>
        <dbReference type="ARBA" id="ARBA00022475"/>
    </source>
</evidence>
<protein>
    <submittedName>
        <fullName evidence="10">AI-2E family transporter</fullName>
    </submittedName>
</protein>
<feature type="transmembrane region" description="Helical" evidence="9">
    <location>
        <begin position="233"/>
        <end position="266"/>
    </location>
</feature>
<organism evidence="10 11">
    <name type="scientific">Candidatus Caccovicinus merdipullorum</name>
    <dbReference type="NCBI Taxonomy" id="2840724"/>
    <lineage>
        <taxon>Bacteria</taxon>
        <taxon>Bacillati</taxon>
        <taxon>Bacillota</taxon>
        <taxon>Clostridia</taxon>
        <taxon>Eubacteriales</taxon>
        <taxon>Candidatus Caccovicinus</taxon>
    </lineage>
</organism>
<keyword evidence="5 9" id="KW-0812">Transmembrane</keyword>
<dbReference type="PANTHER" id="PTHR21716">
    <property type="entry name" value="TRANSMEMBRANE PROTEIN"/>
    <property type="match status" value="1"/>
</dbReference>
<reference evidence="10" key="2">
    <citation type="journal article" date="2021" name="PeerJ">
        <title>Extensive microbial diversity within the chicken gut microbiome revealed by metagenomics and culture.</title>
        <authorList>
            <person name="Gilroy R."/>
            <person name="Ravi A."/>
            <person name="Getino M."/>
            <person name="Pursley I."/>
            <person name="Horton D.L."/>
            <person name="Alikhan N.F."/>
            <person name="Baker D."/>
            <person name="Gharbi K."/>
            <person name="Hall N."/>
            <person name="Watson M."/>
            <person name="Adriaenssens E.M."/>
            <person name="Foster-Nyarko E."/>
            <person name="Jarju S."/>
            <person name="Secka A."/>
            <person name="Antonio M."/>
            <person name="Oren A."/>
            <person name="Chaudhuri R.R."/>
            <person name="La Ragione R."/>
            <person name="Hildebrand F."/>
            <person name="Pallen M.J."/>
        </authorList>
    </citation>
    <scope>NUCLEOTIDE SEQUENCE</scope>
    <source>
        <strain evidence="10">CHK123-3438</strain>
    </source>
</reference>
<evidence type="ECO:0000256" key="3">
    <source>
        <dbReference type="ARBA" id="ARBA00022448"/>
    </source>
</evidence>
<dbReference type="InterPro" id="IPR002549">
    <property type="entry name" value="AI-2E-like"/>
</dbReference>
<evidence type="ECO:0000256" key="8">
    <source>
        <dbReference type="SAM" id="MobiDB-lite"/>
    </source>
</evidence>
<dbReference type="GO" id="GO:0005886">
    <property type="term" value="C:plasma membrane"/>
    <property type="evidence" value="ECO:0007669"/>
    <property type="project" value="UniProtKB-SubCell"/>
</dbReference>
<feature type="transmembrane region" description="Helical" evidence="9">
    <location>
        <begin position="202"/>
        <end position="221"/>
    </location>
</feature>
<evidence type="ECO:0000313" key="11">
    <source>
        <dbReference type="Proteomes" id="UP000886860"/>
    </source>
</evidence>
<feature type="non-terminal residue" evidence="10">
    <location>
        <position position="1"/>
    </location>
</feature>
<keyword evidence="6 9" id="KW-1133">Transmembrane helix</keyword>
<comment type="caution">
    <text evidence="10">The sequence shown here is derived from an EMBL/GenBank/DDBJ whole genome shotgun (WGS) entry which is preliminary data.</text>
</comment>
<feature type="transmembrane region" description="Helical" evidence="9">
    <location>
        <begin position="74"/>
        <end position="99"/>
    </location>
</feature>
<evidence type="ECO:0000256" key="2">
    <source>
        <dbReference type="ARBA" id="ARBA00009773"/>
    </source>
</evidence>
<proteinExistence type="inferred from homology"/>
<evidence type="ECO:0000256" key="6">
    <source>
        <dbReference type="ARBA" id="ARBA00022989"/>
    </source>
</evidence>
<evidence type="ECO:0000256" key="9">
    <source>
        <dbReference type="SAM" id="Phobius"/>
    </source>
</evidence>
<dbReference type="Pfam" id="PF01594">
    <property type="entry name" value="AI-2E_transport"/>
    <property type="match status" value="1"/>
</dbReference>
<dbReference type="GO" id="GO:0055085">
    <property type="term" value="P:transmembrane transport"/>
    <property type="evidence" value="ECO:0007669"/>
    <property type="project" value="TreeGrafter"/>
</dbReference>
<evidence type="ECO:0000256" key="7">
    <source>
        <dbReference type="ARBA" id="ARBA00023136"/>
    </source>
</evidence>
<keyword evidence="3" id="KW-0813">Transport</keyword>
<feature type="transmembrane region" description="Helical" evidence="9">
    <location>
        <begin position="138"/>
        <end position="160"/>
    </location>
</feature>